<dbReference type="RefSeq" id="WP_011753488.1">
    <property type="nucleotide sequence ID" value="NC_008698.1"/>
</dbReference>
<dbReference type="AlphaFoldDB" id="A1S193"/>
<feature type="transmembrane region" description="Helical" evidence="1">
    <location>
        <begin position="102"/>
        <end position="128"/>
    </location>
</feature>
<feature type="transmembrane region" description="Helical" evidence="1">
    <location>
        <begin position="412"/>
        <end position="433"/>
    </location>
</feature>
<dbReference type="InterPro" id="IPR036259">
    <property type="entry name" value="MFS_trans_sf"/>
</dbReference>
<dbReference type="SUPFAM" id="SSF103473">
    <property type="entry name" value="MFS general substrate transporter"/>
    <property type="match status" value="1"/>
</dbReference>
<gene>
    <name evidence="2" type="ordered locus">Tpen_1828</name>
</gene>
<accession>A1S193</accession>
<evidence type="ECO:0000256" key="1">
    <source>
        <dbReference type="SAM" id="Phobius"/>
    </source>
</evidence>
<evidence type="ECO:0008006" key="4">
    <source>
        <dbReference type="Google" id="ProtNLM"/>
    </source>
</evidence>
<dbReference type="EMBL" id="CP000505">
    <property type="protein sequence ID" value="ABL79223.1"/>
    <property type="molecule type" value="Genomic_DNA"/>
</dbReference>
<feature type="transmembrane region" description="Helical" evidence="1">
    <location>
        <begin position="271"/>
        <end position="289"/>
    </location>
</feature>
<keyword evidence="1" id="KW-1133">Transmembrane helix</keyword>
<feature type="transmembrane region" description="Helical" evidence="1">
    <location>
        <begin position="355"/>
        <end position="376"/>
    </location>
</feature>
<dbReference type="HOGENOM" id="CLU_619146_0_0_2"/>
<feature type="transmembrane region" description="Helical" evidence="1">
    <location>
        <begin position="215"/>
        <end position="236"/>
    </location>
</feature>
<dbReference type="Proteomes" id="UP000000641">
    <property type="component" value="Chromosome"/>
</dbReference>
<feature type="transmembrane region" description="Helical" evidence="1">
    <location>
        <begin position="169"/>
        <end position="194"/>
    </location>
</feature>
<dbReference type="EnsemblBacteria" id="ABL79223">
    <property type="protein sequence ID" value="ABL79223"/>
    <property type="gene ID" value="Tpen_1828"/>
</dbReference>
<proteinExistence type="predicted"/>
<feature type="transmembrane region" description="Helical" evidence="1">
    <location>
        <begin position="388"/>
        <end position="406"/>
    </location>
</feature>
<dbReference type="GeneID" id="4602065"/>
<keyword evidence="1" id="KW-0812">Transmembrane</keyword>
<name>A1S193_THEPD</name>
<evidence type="ECO:0000313" key="2">
    <source>
        <dbReference type="EMBL" id="ABL79223.1"/>
    </source>
</evidence>
<feature type="transmembrane region" description="Helical" evidence="1">
    <location>
        <begin position="7"/>
        <end position="26"/>
    </location>
</feature>
<feature type="transmembrane region" description="Helical" evidence="1">
    <location>
        <begin position="242"/>
        <end position="264"/>
    </location>
</feature>
<dbReference type="eggNOG" id="arCOG07491">
    <property type="taxonomic scope" value="Archaea"/>
</dbReference>
<sequence>MSNTEKALARVLLVLEALLGGFYVAVTRGLFVPMMAYSGYSLENMALVFLPTSISGAALSWGLYKYPEEATRRFKVLSLATHIAERFVWLTLPFFLEKPIVVAFLYMLGNAVSAVVSIFLGSLIYSYFGDVGEVMKVSVWRSAAGTAASLLGAIYMTAVSAVLPAPQSYYVSYVTAFVVGLGSSVALLLVPAYPKQIVETGGRASEEVLIRGSQAFLVLTFMLAGSNLVGLSWAPLLKDMGAPLYVSLALSITGNIGGVIGSLVIKGYKAYVAGLVANTVLTAVIPFLPLPGMHVGLSFFTSLTFMAANLLAMQIFAEINSHMGRVRASAYMTAGNYLGLLVASLVALTLARSPFLGLLLAAALKLVATVLALVAIPETAIVPERKAYEFSRMIYSISLVGYVFTVQASREFVRTFIETLALVALLLLLYTIYRFEALFIGG</sequence>
<evidence type="ECO:0000313" key="3">
    <source>
        <dbReference type="Proteomes" id="UP000000641"/>
    </source>
</evidence>
<feature type="transmembrane region" description="Helical" evidence="1">
    <location>
        <begin position="46"/>
        <end position="64"/>
    </location>
</feature>
<feature type="transmembrane region" description="Helical" evidence="1">
    <location>
        <begin position="295"/>
        <end position="316"/>
    </location>
</feature>
<reference evidence="3" key="1">
    <citation type="journal article" date="2008" name="J. Bacteriol.">
        <title>Genome sequence of Thermofilum pendens reveals an exceptional loss of biosynthetic pathways without genome reduction.</title>
        <authorList>
            <person name="Anderson I."/>
            <person name="Rodriguez J."/>
            <person name="Susanti D."/>
            <person name="Porat I."/>
            <person name="Reich C."/>
            <person name="Ulrich L.E."/>
            <person name="Elkins J.G."/>
            <person name="Mavromatis K."/>
            <person name="Lykidis A."/>
            <person name="Kim E."/>
            <person name="Thompson L.S."/>
            <person name="Nolan M."/>
            <person name="Land M."/>
            <person name="Copeland A."/>
            <person name="Lapidus A."/>
            <person name="Lucas S."/>
            <person name="Detter C."/>
            <person name="Zhulin I.B."/>
            <person name="Olsen G.J."/>
            <person name="Whitman W."/>
            <person name="Mukhopadhyay B."/>
            <person name="Bristow J."/>
            <person name="Kyrpides N."/>
        </authorList>
    </citation>
    <scope>NUCLEOTIDE SEQUENCE [LARGE SCALE GENOMIC DNA]</scope>
    <source>
        <strain evidence="3">DSM 2475 / Hrk 5</strain>
    </source>
</reference>
<keyword evidence="1" id="KW-0472">Membrane</keyword>
<protein>
    <recommendedName>
        <fullName evidence="4">MFS transporter</fullName>
    </recommendedName>
</protein>
<dbReference type="STRING" id="368408.Tpen_1828"/>
<feature type="transmembrane region" description="Helical" evidence="1">
    <location>
        <begin position="140"/>
        <end position="163"/>
    </location>
</feature>
<dbReference type="KEGG" id="tpe:Tpen_1828"/>
<keyword evidence="3" id="KW-1185">Reference proteome</keyword>
<organism evidence="2 3">
    <name type="scientific">Thermofilum pendens (strain DSM 2475 / Hrk 5)</name>
    <dbReference type="NCBI Taxonomy" id="368408"/>
    <lineage>
        <taxon>Archaea</taxon>
        <taxon>Thermoproteota</taxon>
        <taxon>Thermoprotei</taxon>
        <taxon>Thermofilales</taxon>
        <taxon>Thermofilaceae</taxon>
        <taxon>Thermofilum</taxon>
    </lineage>
</organism>
<dbReference type="OrthoDB" id="31486at2157"/>
<feature type="transmembrane region" description="Helical" evidence="1">
    <location>
        <begin position="328"/>
        <end position="349"/>
    </location>
</feature>